<dbReference type="InterPro" id="IPR036871">
    <property type="entry name" value="PX_dom_sf"/>
</dbReference>
<feature type="compositionally biased region" description="Basic and acidic residues" evidence="1">
    <location>
        <begin position="181"/>
        <end position="192"/>
    </location>
</feature>
<dbReference type="EMBL" id="DAKRPA010000032">
    <property type="protein sequence ID" value="DBA02414.1"/>
    <property type="molecule type" value="Genomic_DNA"/>
</dbReference>
<dbReference type="AlphaFoldDB" id="A0AAV2ZAK8"/>
<organism evidence="3 4">
    <name type="scientific">Lagenidium giganteum</name>
    <dbReference type="NCBI Taxonomy" id="4803"/>
    <lineage>
        <taxon>Eukaryota</taxon>
        <taxon>Sar</taxon>
        <taxon>Stramenopiles</taxon>
        <taxon>Oomycota</taxon>
        <taxon>Peronosporomycetes</taxon>
        <taxon>Pythiales</taxon>
        <taxon>Pythiaceae</taxon>
    </lineage>
</organism>
<feature type="compositionally biased region" description="Low complexity" evidence="1">
    <location>
        <begin position="144"/>
        <end position="160"/>
    </location>
</feature>
<dbReference type="GO" id="GO:0035091">
    <property type="term" value="F:phosphatidylinositol binding"/>
    <property type="evidence" value="ECO:0007669"/>
    <property type="project" value="InterPro"/>
</dbReference>
<feature type="region of interest" description="Disordered" evidence="1">
    <location>
        <begin position="134"/>
        <end position="206"/>
    </location>
</feature>
<accession>A0AAV2ZAK8</accession>
<keyword evidence="4" id="KW-1185">Reference proteome</keyword>
<evidence type="ECO:0000259" key="2">
    <source>
        <dbReference type="PROSITE" id="PS50195"/>
    </source>
</evidence>
<reference evidence="3" key="2">
    <citation type="journal article" date="2023" name="Microbiol Resour">
        <title>Decontamination and Annotation of the Draft Genome Sequence of the Oomycete Lagenidium giganteum ARSEF 373.</title>
        <authorList>
            <person name="Morgan W.R."/>
            <person name="Tartar A."/>
        </authorList>
    </citation>
    <scope>NUCLEOTIDE SEQUENCE</scope>
    <source>
        <strain evidence="3">ARSEF 373</strain>
    </source>
</reference>
<dbReference type="InterPro" id="IPR001683">
    <property type="entry name" value="PX_dom"/>
</dbReference>
<evidence type="ECO:0000256" key="1">
    <source>
        <dbReference type="SAM" id="MobiDB-lite"/>
    </source>
</evidence>
<feature type="compositionally biased region" description="Basic residues" evidence="1">
    <location>
        <begin position="193"/>
        <end position="206"/>
    </location>
</feature>
<dbReference type="Pfam" id="PF00787">
    <property type="entry name" value="PX"/>
    <property type="match status" value="1"/>
</dbReference>
<dbReference type="Gene3D" id="3.30.1520.10">
    <property type="entry name" value="Phox-like domain"/>
    <property type="match status" value="1"/>
</dbReference>
<proteinExistence type="predicted"/>
<dbReference type="PROSITE" id="PS50195">
    <property type="entry name" value="PX"/>
    <property type="match status" value="1"/>
</dbReference>
<evidence type="ECO:0000313" key="3">
    <source>
        <dbReference type="EMBL" id="DBA02414.1"/>
    </source>
</evidence>
<name>A0AAV2ZAK8_9STRA</name>
<dbReference type="Proteomes" id="UP001146120">
    <property type="component" value="Unassembled WGS sequence"/>
</dbReference>
<reference evidence="3" key="1">
    <citation type="submission" date="2022-11" db="EMBL/GenBank/DDBJ databases">
        <authorList>
            <person name="Morgan W.R."/>
            <person name="Tartar A."/>
        </authorList>
    </citation>
    <scope>NUCLEOTIDE SEQUENCE</scope>
    <source>
        <strain evidence="3">ARSEF 373</strain>
    </source>
</reference>
<protein>
    <recommendedName>
        <fullName evidence="2">PX domain-containing protein</fullName>
    </recommendedName>
</protein>
<dbReference type="SUPFAM" id="SSF64268">
    <property type="entry name" value="PX domain"/>
    <property type="match status" value="1"/>
</dbReference>
<gene>
    <name evidence="3" type="ORF">N0F65_007233</name>
</gene>
<feature type="domain" description="PX" evidence="2">
    <location>
        <begin position="1"/>
        <end position="108"/>
    </location>
</feature>
<evidence type="ECO:0000313" key="4">
    <source>
        <dbReference type="Proteomes" id="UP001146120"/>
    </source>
</evidence>
<sequence>MLLGAHDDAEVQFYSVPRRYNEFLALYTQVRALVGTSGGQAIDQMPLFPSKELMSPTILGLLWRSTTSIVVLEERRQQFEALLQWIERHPVARTSSAFQEFLGQPPETQDGYVSLKEYSSPHWLSALHQQLAKDREFRRRRRSSAGSATSTASSTPRAGSVRVLQMETATGPPPHQRRAVAHKENRKAELDRLRRKTRRQSKKPTCIARRRRGNTFVKLV</sequence>
<comment type="caution">
    <text evidence="3">The sequence shown here is derived from an EMBL/GenBank/DDBJ whole genome shotgun (WGS) entry which is preliminary data.</text>
</comment>